<comment type="caution">
    <text evidence="3">The sequence shown here is derived from an EMBL/GenBank/DDBJ whole genome shotgun (WGS) entry which is preliminary data.</text>
</comment>
<feature type="domain" description="GspL cytoplasmic actin-ATPase-like" evidence="1">
    <location>
        <begin position="74"/>
        <end position="141"/>
    </location>
</feature>
<dbReference type="Pfam" id="PF05134">
    <property type="entry name" value="T2SSL"/>
    <property type="match status" value="1"/>
</dbReference>
<reference evidence="3 4" key="1">
    <citation type="submission" date="2020-07" db="EMBL/GenBank/DDBJ databases">
        <title>Diversity of carbapenemase encoding genes among Pseudomonas putida group clinical isolates in a tertiary Brazilian hospital.</title>
        <authorList>
            <person name="Alberto-Lei F."/>
            <person name="Nodari C.S."/>
            <person name="Streling A.P."/>
            <person name="Paulino J.T."/>
            <person name="Bessa-Neto F.O."/>
            <person name="Cayo R."/>
            <person name="Gales A.C."/>
        </authorList>
    </citation>
    <scope>NUCLEOTIDE SEQUENCE [LARGE SCALE GENOMIC DNA]</scope>
    <source>
        <strain evidence="3 4">12464</strain>
    </source>
</reference>
<accession>A0A7W2QIV2</accession>
<evidence type="ECO:0000259" key="2">
    <source>
        <dbReference type="Pfam" id="PF12693"/>
    </source>
</evidence>
<proteinExistence type="predicted"/>
<feature type="domain" description="GspL periplasmic" evidence="2">
    <location>
        <begin position="216"/>
        <end position="347"/>
    </location>
</feature>
<dbReference type="EMBL" id="JACGDG010000007">
    <property type="protein sequence ID" value="MBA6116081.1"/>
    <property type="molecule type" value="Genomic_DNA"/>
</dbReference>
<gene>
    <name evidence="3" type="ORF">H4C47_10080</name>
</gene>
<sequence>MKREWHRRAQPRPWLLLRPGDTWDWLLLDNGTVQCEGQGQPSASLVARVALIVPGEQCSQFQLAAPPGLKRDEWPLLLEDQLMQGPDEVHCACLSRHAGQLRLLVVARERLHAWRRQCAQWGVQVDRCWAEFQLLPTPEPGLVWQWQRAPGTILYKGRGDDGREHWLLWPAVLGDTPQLPWLQQRTVPLAGAWPTALAPLDSLPSLFEQPRTAHRWPAVPRHQQRLIAACLVLAAGWGGLWLSQQWRQAQVWRAQVQAVAGNQASPQQAAQALKHLRDSERQQQLHMRQLQELQAQVQAWLHDHPGWRLHAAHFDGQRWYLRLDGEGSAPPWVEMASAAGATVQVQDAASHVVFDLGAAT</sequence>
<dbReference type="AlphaFoldDB" id="A0A7W2QIV2"/>
<organism evidence="3 4">
    <name type="scientific">Pseudomonas putida</name>
    <name type="common">Arthrobacter siderocapsulatus</name>
    <dbReference type="NCBI Taxonomy" id="303"/>
    <lineage>
        <taxon>Bacteria</taxon>
        <taxon>Pseudomonadati</taxon>
        <taxon>Pseudomonadota</taxon>
        <taxon>Gammaproteobacteria</taxon>
        <taxon>Pseudomonadales</taxon>
        <taxon>Pseudomonadaceae</taxon>
        <taxon>Pseudomonas</taxon>
    </lineage>
</organism>
<dbReference type="Proteomes" id="UP000553948">
    <property type="component" value="Unassembled WGS sequence"/>
</dbReference>
<protein>
    <submittedName>
        <fullName evidence="3">Type II secretion system protein GspL</fullName>
    </submittedName>
</protein>
<dbReference type="Pfam" id="PF12693">
    <property type="entry name" value="GspL_C"/>
    <property type="match status" value="1"/>
</dbReference>
<dbReference type="SUPFAM" id="SSF53067">
    <property type="entry name" value="Actin-like ATPase domain"/>
    <property type="match status" value="1"/>
</dbReference>
<evidence type="ECO:0000313" key="3">
    <source>
        <dbReference type="EMBL" id="MBA6116081.1"/>
    </source>
</evidence>
<dbReference type="InterPro" id="IPR024230">
    <property type="entry name" value="GspL_cyto_dom"/>
</dbReference>
<evidence type="ECO:0000259" key="1">
    <source>
        <dbReference type="Pfam" id="PF05134"/>
    </source>
</evidence>
<dbReference type="Gene3D" id="3.30.420.380">
    <property type="match status" value="1"/>
</dbReference>
<evidence type="ECO:0000313" key="4">
    <source>
        <dbReference type="Proteomes" id="UP000553948"/>
    </source>
</evidence>
<dbReference type="InterPro" id="IPR043129">
    <property type="entry name" value="ATPase_NBD"/>
</dbReference>
<name>A0A7W2QIV2_PSEPU</name>
<dbReference type="InterPro" id="IPR025691">
    <property type="entry name" value="GspL_pp_dom"/>
</dbReference>
<dbReference type="RefSeq" id="WP_182387423.1">
    <property type="nucleotide sequence ID" value="NZ_CP060529.1"/>
</dbReference>